<dbReference type="EMBL" id="JAHLQT010020073">
    <property type="protein sequence ID" value="KAG7168317.1"/>
    <property type="molecule type" value="Genomic_DNA"/>
</dbReference>
<organism evidence="1 2">
    <name type="scientific">Homarus americanus</name>
    <name type="common">American lobster</name>
    <dbReference type="NCBI Taxonomy" id="6706"/>
    <lineage>
        <taxon>Eukaryota</taxon>
        <taxon>Metazoa</taxon>
        <taxon>Ecdysozoa</taxon>
        <taxon>Arthropoda</taxon>
        <taxon>Crustacea</taxon>
        <taxon>Multicrustacea</taxon>
        <taxon>Malacostraca</taxon>
        <taxon>Eumalacostraca</taxon>
        <taxon>Eucarida</taxon>
        <taxon>Decapoda</taxon>
        <taxon>Pleocyemata</taxon>
        <taxon>Astacidea</taxon>
        <taxon>Nephropoidea</taxon>
        <taxon>Nephropidae</taxon>
        <taxon>Homarus</taxon>
    </lineage>
</organism>
<dbReference type="Proteomes" id="UP000747542">
    <property type="component" value="Unassembled WGS sequence"/>
</dbReference>
<keyword evidence="2" id="KW-1185">Reference proteome</keyword>
<sequence length="81" mass="9047">MEEYTALYMSRVNAHQQALITQYLRMAQPVNALANITLGDDGTTDDDIEVLGDLLVEELPQNFKGFYAEIRGVEEGAGRKQ</sequence>
<reference evidence="1" key="1">
    <citation type="journal article" date="2021" name="Sci. Adv.">
        <title>The American lobster genome reveals insights on longevity, neural, and immune adaptations.</title>
        <authorList>
            <person name="Polinski J.M."/>
            <person name="Zimin A.V."/>
            <person name="Clark K.F."/>
            <person name="Kohn A.B."/>
            <person name="Sadowski N."/>
            <person name="Timp W."/>
            <person name="Ptitsyn A."/>
            <person name="Khanna P."/>
            <person name="Romanova D.Y."/>
            <person name="Williams P."/>
            <person name="Greenwood S.J."/>
            <person name="Moroz L.L."/>
            <person name="Walt D.R."/>
            <person name="Bodnar A.G."/>
        </authorList>
    </citation>
    <scope>NUCLEOTIDE SEQUENCE</scope>
    <source>
        <strain evidence="1">GMGI-L3</strain>
    </source>
</reference>
<name>A0A8J5K196_HOMAM</name>
<evidence type="ECO:0000313" key="1">
    <source>
        <dbReference type="EMBL" id="KAG7168317.1"/>
    </source>
</evidence>
<dbReference type="AlphaFoldDB" id="A0A8J5K196"/>
<evidence type="ECO:0000313" key="2">
    <source>
        <dbReference type="Proteomes" id="UP000747542"/>
    </source>
</evidence>
<gene>
    <name evidence="1" type="ORF">Hamer_G002339</name>
</gene>
<accession>A0A8J5K196</accession>
<proteinExistence type="predicted"/>
<comment type="caution">
    <text evidence="1">The sequence shown here is derived from an EMBL/GenBank/DDBJ whole genome shotgun (WGS) entry which is preliminary data.</text>
</comment>
<protein>
    <submittedName>
        <fullName evidence="1">Uncharacterized protein</fullName>
    </submittedName>
</protein>